<proteinExistence type="predicted"/>
<dbReference type="InterPro" id="IPR027417">
    <property type="entry name" value="P-loop_NTPase"/>
</dbReference>
<dbReference type="RefSeq" id="WP_131532517.1">
    <property type="nucleotide sequence ID" value="NZ_SJSO01000017.1"/>
</dbReference>
<dbReference type="OrthoDB" id="9792800at2"/>
<evidence type="ECO:0000313" key="2">
    <source>
        <dbReference type="EMBL" id="TCD22011.1"/>
    </source>
</evidence>
<evidence type="ECO:0000259" key="1">
    <source>
        <dbReference type="Pfam" id="PF13175"/>
    </source>
</evidence>
<dbReference type="Proteomes" id="UP000293925">
    <property type="component" value="Unassembled WGS sequence"/>
</dbReference>
<accession>A0A4R0PME6</accession>
<dbReference type="InterPro" id="IPR051396">
    <property type="entry name" value="Bact_Antivir_Def_Nuclease"/>
</dbReference>
<dbReference type="PANTHER" id="PTHR43581">
    <property type="entry name" value="ATP/GTP PHOSPHATASE"/>
    <property type="match status" value="1"/>
</dbReference>
<dbReference type="Gene3D" id="3.40.50.300">
    <property type="entry name" value="P-loop containing nucleotide triphosphate hydrolases"/>
    <property type="match status" value="1"/>
</dbReference>
<reference evidence="2 3" key="1">
    <citation type="submission" date="2019-02" db="EMBL/GenBank/DDBJ databases">
        <title>Pedobacter sp. RP-3-21 sp. nov., isolated from Arctic soil.</title>
        <authorList>
            <person name="Dahal R.H."/>
        </authorList>
    </citation>
    <scope>NUCLEOTIDE SEQUENCE [LARGE SCALE GENOMIC DNA]</scope>
    <source>
        <strain evidence="2 3">RP-3-21</strain>
    </source>
</reference>
<organism evidence="2 3">
    <name type="scientific">Pedobacter psychrodurus</name>
    <dbReference type="NCBI Taxonomy" id="2530456"/>
    <lineage>
        <taxon>Bacteria</taxon>
        <taxon>Pseudomonadati</taxon>
        <taxon>Bacteroidota</taxon>
        <taxon>Sphingobacteriia</taxon>
        <taxon>Sphingobacteriales</taxon>
        <taxon>Sphingobacteriaceae</taxon>
        <taxon>Pedobacter</taxon>
    </lineage>
</organism>
<dbReference type="AlphaFoldDB" id="A0A4R0PME6"/>
<gene>
    <name evidence="2" type="ORF">EZ456_17875</name>
</gene>
<comment type="caution">
    <text evidence="2">The sequence shown here is derived from an EMBL/GenBank/DDBJ whole genome shotgun (WGS) entry which is preliminary data.</text>
</comment>
<feature type="domain" description="Endonuclease GajA/Old nuclease/RecF-like AAA" evidence="1">
    <location>
        <begin position="1"/>
        <end position="358"/>
    </location>
</feature>
<protein>
    <submittedName>
        <fullName evidence="2">DUF2813 domain-containing protein</fullName>
    </submittedName>
</protein>
<dbReference type="Pfam" id="PF13175">
    <property type="entry name" value="AAA_15"/>
    <property type="match status" value="1"/>
</dbReference>
<keyword evidence="3" id="KW-1185">Reference proteome</keyword>
<dbReference type="InterPro" id="IPR041685">
    <property type="entry name" value="AAA_GajA/Old/RecF-like"/>
</dbReference>
<dbReference type="PANTHER" id="PTHR43581:SF4">
    <property type="entry name" value="ATP_GTP PHOSPHATASE"/>
    <property type="match status" value="1"/>
</dbReference>
<evidence type="ECO:0000313" key="3">
    <source>
        <dbReference type="Proteomes" id="UP000293925"/>
    </source>
</evidence>
<dbReference type="SUPFAM" id="SSF52540">
    <property type="entry name" value="P-loop containing nucleoside triphosphate hydrolases"/>
    <property type="match status" value="1"/>
</dbReference>
<sequence length="593" mass="67639">MKIYDISINNFRGIKSLQNLKVGEINSFVGKNDSGKSNILKALDAFFNDKFTSNDVFKGIVDNERTEITIRFETNETINSLALDVDGKIKLKKVFTFSSAGKLVKELFYSCYDISNEQYSNCWGVKEVDINGYLSALSVEHSRSGRGVTNISKIELIDANTQDLGRVEKEYPGDEYLKNLKKQYEFFEMPDYSLFDAEQDLNIGSTAFQTQFKPIATQSLQNNSALTTQIETNVQTDLETEFSIITELMKRNVPNLEKIKPSVACNWGNLVKFDLSLKFSTDTFEIPISNKGTGFKRLLMVAYFEYLAQKATKKYQIFGIEEPETFLHPELQNDLLDSIITLSENSQFFVTTHSPVFAGATKNSNIVVVKKENEISNYFNYENEADILDVVIKELGIRPNYNLLNENYRKAVFVEGSGDVKFWERAFQKIIGGLPDDILLIPCGGDQVEFFVNAELCRKINRKFIFILDSDRGATDYDTKLANKQLLIDKVQELGGGFDILRKREIENYYSRNAIQRLITNANILSHEFQITEYSDIKEDIKTHIIQAFNINFKAKNNMSIFDEMTKEEWLASAYPVDGSTDLEIILAKILAE</sequence>
<name>A0A4R0PME6_9SPHI</name>
<dbReference type="EMBL" id="SJSO01000017">
    <property type="protein sequence ID" value="TCD22011.1"/>
    <property type="molecule type" value="Genomic_DNA"/>
</dbReference>